<dbReference type="Gene3D" id="3.20.20.70">
    <property type="entry name" value="Aldolase class I"/>
    <property type="match status" value="1"/>
</dbReference>
<dbReference type="SUPFAM" id="SSF51366">
    <property type="entry name" value="Ribulose-phoshate binding barrel"/>
    <property type="match status" value="1"/>
</dbReference>
<dbReference type="InterPro" id="IPR001754">
    <property type="entry name" value="OMPdeCOase_dom"/>
</dbReference>
<evidence type="ECO:0000313" key="4">
    <source>
        <dbReference type="Proteomes" id="UP001499884"/>
    </source>
</evidence>
<proteinExistence type="predicted"/>
<accession>A0ABP7G6T6</accession>
<evidence type="ECO:0000256" key="1">
    <source>
        <dbReference type="ARBA" id="ARBA00023239"/>
    </source>
</evidence>
<organism evidence="3 4">
    <name type="scientific">Streptomyces tremellae</name>
    <dbReference type="NCBI Taxonomy" id="1124239"/>
    <lineage>
        <taxon>Bacteria</taxon>
        <taxon>Bacillati</taxon>
        <taxon>Actinomycetota</taxon>
        <taxon>Actinomycetes</taxon>
        <taxon>Kitasatosporales</taxon>
        <taxon>Streptomycetaceae</taxon>
        <taxon>Streptomyces</taxon>
    </lineage>
</organism>
<evidence type="ECO:0000313" key="3">
    <source>
        <dbReference type="EMBL" id="GAA3752905.1"/>
    </source>
</evidence>
<dbReference type="InterPro" id="IPR011060">
    <property type="entry name" value="RibuloseP-bd_barrel"/>
</dbReference>
<keyword evidence="4" id="KW-1185">Reference proteome</keyword>
<sequence>MASGPSHGVIPALDVATLDDALRLVEKTTGIDGITGYKISQSTVLRTGLAAAVDTLRGATGHPLYYDHQKAGLDVPSNGPAFASAAASTGVDGLILFPVAGPTAVREFVRGALEQGVAPLVGAALPLPDFFLSGGGWVADDVLLRVAELAVGHGARDIVVPAHEPERIREVTTALSGTSEELTFFLPGIGALGGTIPEAFGAVRGTRAHAIVGRAVHAASDPAEAARRLCGQALEFAA</sequence>
<dbReference type="SMART" id="SM00934">
    <property type="entry name" value="OMPdecase"/>
    <property type="match status" value="1"/>
</dbReference>
<dbReference type="Pfam" id="PF00215">
    <property type="entry name" value="OMPdecase"/>
    <property type="match status" value="1"/>
</dbReference>
<protein>
    <recommendedName>
        <fullName evidence="2">Orotidine 5'-phosphate decarboxylase domain-containing protein</fullName>
    </recommendedName>
</protein>
<comment type="caution">
    <text evidence="3">The sequence shown here is derived from an EMBL/GenBank/DDBJ whole genome shotgun (WGS) entry which is preliminary data.</text>
</comment>
<gene>
    <name evidence="3" type="ORF">GCM10023082_55690</name>
</gene>
<evidence type="ECO:0000259" key="2">
    <source>
        <dbReference type="SMART" id="SM00934"/>
    </source>
</evidence>
<dbReference type="InterPro" id="IPR013785">
    <property type="entry name" value="Aldolase_TIM"/>
</dbReference>
<dbReference type="EMBL" id="BAABEP010000058">
    <property type="protein sequence ID" value="GAA3752905.1"/>
    <property type="molecule type" value="Genomic_DNA"/>
</dbReference>
<reference evidence="4" key="1">
    <citation type="journal article" date="2019" name="Int. J. Syst. Evol. Microbiol.">
        <title>The Global Catalogue of Microorganisms (GCM) 10K type strain sequencing project: providing services to taxonomists for standard genome sequencing and annotation.</title>
        <authorList>
            <consortium name="The Broad Institute Genomics Platform"/>
            <consortium name="The Broad Institute Genome Sequencing Center for Infectious Disease"/>
            <person name="Wu L."/>
            <person name="Ma J."/>
        </authorList>
    </citation>
    <scope>NUCLEOTIDE SEQUENCE [LARGE SCALE GENOMIC DNA]</scope>
    <source>
        <strain evidence="4">JCM 30846</strain>
    </source>
</reference>
<keyword evidence="1" id="KW-0456">Lyase</keyword>
<feature type="domain" description="Orotidine 5'-phosphate decarboxylase" evidence="2">
    <location>
        <begin position="8"/>
        <end position="229"/>
    </location>
</feature>
<dbReference type="Proteomes" id="UP001499884">
    <property type="component" value="Unassembled WGS sequence"/>
</dbReference>
<name>A0ABP7G6T6_9ACTN</name>
<dbReference type="RefSeq" id="WP_345653237.1">
    <property type="nucleotide sequence ID" value="NZ_BAABEP010000058.1"/>
</dbReference>